<dbReference type="InterPro" id="IPR020603">
    <property type="entry name" value="MraZ_dom"/>
</dbReference>
<dbReference type="AlphaFoldDB" id="A0A1I1FAU1"/>
<keyword evidence="5 7" id="KW-0238">DNA-binding</keyword>
<evidence type="ECO:0000256" key="4">
    <source>
        <dbReference type="ARBA" id="ARBA00023015"/>
    </source>
</evidence>
<sequence length="143" mass="16278">MFMGESSHNLDPKGRLTIPAKFRNQLGETFVIAKWMEHSLRAMPLDVWNRLEEQLNNLPIGKKDARAFKRFVMAGSMQAEFDKQGRVIIPTNLKEHAGLEKEVVVTGVGDSFEIWSADNWQAYTAETAENFDEIAEGLVDFDF</sequence>
<keyword evidence="4 7" id="KW-0805">Transcription regulation</keyword>
<evidence type="ECO:0000313" key="10">
    <source>
        <dbReference type="Proteomes" id="UP000199376"/>
    </source>
</evidence>
<comment type="subcellular location">
    <subcellularLocation>
        <location evidence="7">Cytoplasm</location>
        <location evidence="7">Nucleoid</location>
    </subcellularLocation>
</comment>
<evidence type="ECO:0000259" key="8">
    <source>
        <dbReference type="PROSITE" id="PS51740"/>
    </source>
</evidence>
<dbReference type="HAMAP" id="MF_01008">
    <property type="entry name" value="MraZ"/>
    <property type="match status" value="1"/>
</dbReference>
<name>A0A1I1FAU1_9LACO</name>
<dbReference type="EMBL" id="FOLI01000002">
    <property type="protein sequence ID" value="SFB94828.1"/>
    <property type="molecule type" value="Genomic_DNA"/>
</dbReference>
<dbReference type="Pfam" id="PF02381">
    <property type="entry name" value="MraZ"/>
    <property type="match status" value="2"/>
</dbReference>
<evidence type="ECO:0000256" key="2">
    <source>
        <dbReference type="ARBA" id="ARBA00022490"/>
    </source>
</evidence>
<dbReference type="GO" id="GO:0009295">
    <property type="term" value="C:nucleoid"/>
    <property type="evidence" value="ECO:0007669"/>
    <property type="project" value="UniProtKB-SubCell"/>
</dbReference>
<keyword evidence="2 7" id="KW-0963">Cytoplasm</keyword>
<comment type="similarity">
    <text evidence="7">Belongs to the MraZ family.</text>
</comment>
<feature type="domain" description="SpoVT-AbrB" evidence="8">
    <location>
        <begin position="5"/>
        <end position="47"/>
    </location>
</feature>
<organism evidence="9 10">
    <name type="scientific">Fructobacillus durionis</name>
    <dbReference type="NCBI Taxonomy" id="283737"/>
    <lineage>
        <taxon>Bacteria</taxon>
        <taxon>Bacillati</taxon>
        <taxon>Bacillota</taxon>
        <taxon>Bacilli</taxon>
        <taxon>Lactobacillales</taxon>
        <taxon>Lactobacillaceae</taxon>
        <taxon>Fructobacillus</taxon>
    </lineage>
</organism>
<dbReference type="OrthoDB" id="9807753at2"/>
<keyword evidence="6 7" id="KW-0804">Transcription</keyword>
<dbReference type="Gene3D" id="3.40.1550.20">
    <property type="entry name" value="Transcriptional regulator MraZ domain"/>
    <property type="match status" value="1"/>
</dbReference>
<dbReference type="STRING" id="283737.SAMN05660453_0689"/>
<dbReference type="GO" id="GO:0003700">
    <property type="term" value="F:DNA-binding transcription factor activity"/>
    <property type="evidence" value="ECO:0007669"/>
    <property type="project" value="UniProtKB-UniRule"/>
</dbReference>
<dbReference type="SUPFAM" id="SSF89447">
    <property type="entry name" value="AbrB/MazE/MraZ-like"/>
    <property type="match status" value="1"/>
</dbReference>
<dbReference type="RefSeq" id="WP_091502090.1">
    <property type="nucleotide sequence ID" value="NZ_FOLI01000002.1"/>
</dbReference>
<proteinExistence type="inferred from homology"/>
<dbReference type="NCBIfam" id="TIGR00242">
    <property type="entry name" value="division/cell wall cluster transcriptional repressor MraZ"/>
    <property type="match status" value="1"/>
</dbReference>
<keyword evidence="10" id="KW-1185">Reference proteome</keyword>
<gene>
    <name evidence="7" type="primary">mraZ</name>
    <name evidence="9" type="ORF">SAMN05660453_0689</name>
</gene>
<evidence type="ECO:0000313" key="9">
    <source>
        <dbReference type="EMBL" id="SFB94828.1"/>
    </source>
</evidence>
<evidence type="ECO:0000256" key="7">
    <source>
        <dbReference type="HAMAP-Rule" id="MF_01008"/>
    </source>
</evidence>
<dbReference type="GO" id="GO:0005737">
    <property type="term" value="C:cytoplasm"/>
    <property type="evidence" value="ECO:0007669"/>
    <property type="project" value="UniProtKB-UniRule"/>
</dbReference>
<comment type="subunit">
    <text evidence="7">Forms oligomers.</text>
</comment>
<dbReference type="InterPro" id="IPR038619">
    <property type="entry name" value="MraZ_sf"/>
</dbReference>
<dbReference type="InterPro" id="IPR035642">
    <property type="entry name" value="MraZ_N"/>
</dbReference>
<dbReference type="GO" id="GO:2000143">
    <property type="term" value="P:negative regulation of DNA-templated transcription initiation"/>
    <property type="evidence" value="ECO:0007669"/>
    <property type="project" value="TreeGrafter"/>
</dbReference>
<dbReference type="Proteomes" id="UP000199376">
    <property type="component" value="Unassembled WGS sequence"/>
</dbReference>
<dbReference type="PROSITE" id="PS51740">
    <property type="entry name" value="SPOVT_ABRB"/>
    <property type="match status" value="2"/>
</dbReference>
<keyword evidence="3" id="KW-0677">Repeat</keyword>
<dbReference type="CDD" id="cd16321">
    <property type="entry name" value="MraZ_C"/>
    <property type="match status" value="1"/>
</dbReference>
<accession>A0A1I1FAU1</accession>
<feature type="domain" description="SpoVT-AbrB" evidence="8">
    <location>
        <begin position="76"/>
        <end position="119"/>
    </location>
</feature>
<evidence type="ECO:0000256" key="3">
    <source>
        <dbReference type="ARBA" id="ARBA00022737"/>
    </source>
</evidence>
<evidence type="ECO:0000256" key="5">
    <source>
        <dbReference type="ARBA" id="ARBA00023125"/>
    </source>
</evidence>
<dbReference type="PANTHER" id="PTHR34701:SF1">
    <property type="entry name" value="TRANSCRIPTIONAL REGULATOR MRAZ"/>
    <property type="match status" value="1"/>
</dbReference>
<dbReference type="CDD" id="cd16320">
    <property type="entry name" value="MraZ_N"/>
    <property type="match status" value="1"/>
</dbReference>
<dbReference type="InterPro" id="IPR035644">
    <property type="entry name" value="MraZ_C"/>
</dbReference>
<dbReference type="InterPro" id="IPR037914">
    <property type="entry name" value="SpoVT-AbrB_sf"/>
</dbReference>
<reference evidence="9 10" key="1">
    <citation type="submission" date="2016-10" db="EMBL/GenBank/DDBJ databases">
        <authorList>
            <person name="de Groot N.N."/>
        </authorList>
    </citation>
    <scope>NUCLEOTIDE SEQUENCE [LARGE SCALE GENOMIC DNA]</scope>
    <source>
        <strain evidence="9 10">DSM 19113</strain>
    </source>
</reference>
<evidence type="ECO:0000256" key="1">
    <source>
        <dbReference type="ARBA" id="ARBA00013860"/>
    </source>
</evidence>
<dbReference type="InterPro" id="IPR003444">
    <property type="entry name" value="MraZ"/>
</dbReference>
<dbReference type="GO" id="GO:0000976">
    <property type="term" value="F:transcription cis-regulatory region binding"/>
    <property type="evidence" value="ECO:0007669"/>
    <property type="project" value="TreeGrafter"/>
</dbReference>
<evidence type="ECO:0000256" key="6">
    <source>
        <dbReference type="ARBA" id="ARBA00023163"/>
    </source>
</evidence>
<dbReference type="InterPro" id="IPR007159">
    <property type="entry name" value="SpoVT-AbrB_dom"/>
</dbReference>
<protein>
    <recommendedName>
        <fullName evidence="1 7">Transcriptional regulator MraZ</fullName>
    </recommendedName>
</protein>
<dbReference type="PANTHER" id="PTHR34701">
    <property type="entry name" value="TRANSCRIPTIONAL REGULATOR MRAZ"/>
    <property type="match status" value="1"/>
</dbReference>